<dbReference type="SUPFAM" id="SSF55166">
    <property type="entry name" value="Hedgehog/DD-peptidase"/>
    <property type="match status" value="1"/>
</dbReference>
<dbReference type="Gene3D" id="3.30.1380.10">
    <property type="match status" value="1"/>
</dbReference>
<reference evidence="3" key="1">
    <citation type="submission" date="2017-02" db="EMBL/GenBank/DDBJ databases">
        <title>Tessaracoccus aquaemaris sp. nov., isolated from the intestine of a Korean rockfish, Sebastes schlegelii, in a marine aquaculture pond.</title>
        <authorList>
            <person name="Tak E.J."/>
            <person name="Bae J.-W."/>
        </authorList>
    </citation>
    <scope>NUCLEOTIDE SEQUENCE [LARGE SCALE GENOMIC DNA]</scope>
    <source>
        <strain evidence="3">NSG39</strain>
    </source>
</reference>
<dbReference type="Proteomes" id="UP000188145">
    <property type="component" value="Chromosome"/>
</dbReference>
<dbReference type="GO" id="GO:0006508">
    <property type="term" value="P:proteolysis"/>
    <property type="evidence" value="ECO:0007669"/>
    <property type="project" value="InterPro"/>
</dbReference>
<dbReference type="PANTHER" id="PTHR34385:SF1">
    <property type="entry name" value="PEPTIDOGLYCAN L-ALANYL-D-GLUTAMATE ENDOPEPTIDASE CWLK"/>
    <property type="match status" value="1"/>
</dbReference>
<proteinExistence type="predicted"/>
<dbReference type="AlphaFoldDB" id="A0A1Q2CSW0"/>
<gene>
    <name evidence="2" type="ORF">BW730_03840</name>
</gene>
<dbReference type="EMBL" id="CP019606">
    <property type="protein sequence ID" value="AQP49187.1"/>
    <property type="molecule type" value="Genomic_DNA"/>
</dbReference>
<dbReference type="PANTHER" id="PTHR34385">
    <property type="entry name" value="D-ALANYL-D-ALANINE CARBOXYPEPTIDASE"/>
    <property type="match status" value="1"/>
</dbReference>
<dbReference type="InterPro" id="IPR003709">
    <property type="entry name" value="VanY-like_core_dom"/>
</dbReference>
<accession>A0A1Q2CSW0</accession>
<sequence length="160" mass="17033">MALGVVAATLAGTGLLIGSRLAGWGPAQQVAPAKATPTALTPEIVARFDAAAEAARADGIELGIRSGWRSAEEQRRLYDDAVAEHGVEEARRIVLPPEHSAHVAGSAVDITPYAGATWLEARAEEYGLCRTYANEWWHFEVTGAVGDRCPDLKPDASVDW</sequence>
<evidence type="ECO:0000313" key="3">
    <source>
        <dbReference type="Proteomes" id="UP000188145"/>
    </source>
</evidence>
<name>A0A1Q2CSW0_9ACTN</name>
<dbReference type="STRING" id="1332264.BW730_03840"/>
<dbReference type="GO" id="GO:0008233">
    <property type="term" value="F:peptidase activity"/>
    <property type="evidence" value="ECO:0007669"/>
    <property type="project" value="InterPro"/>
</dbReference>
<organism evidence="2 3">
    <name type="scientific">Tessaracoccus aquimaris</name>
    <dbReference type="NCBI Taxonomy" id="1332264"/>
    <lineage>
        <taxon>Bacteria</taxon>
        <taxon>Bacillati</taxon>
        <taxon>Actinomycetota</taxon>
        <taxon>Actinomycetes</taxon>
        <taxon>Propionibacteriales</taxon>
        <taxon>Propionibacteriaceae</taxon>
        <taxon>Tessaracoccus</taxon>
    </lineage>
</organism>
<dbReference type="KEGG" id="tes:BW730_03840"/>
<evidence type="ECO:0000259" key="1">
    <source>
        <dbReference type="Pfam" id="PF02557"/>
    </source>
</evidence>
<dbReference type="Pfam" id="PF02557">
    <property type="entry name" value="VanY"/>
    <property type="match status" value="1"/>
</dbReference>
<protein>
    <recommendedName>
        <fullName evidence="1">D-alanyl-D-alanine carboxypeptidase-like core domain-containing protein</fullName>
    </recommendedName>
</protein>
<feature type="domain" description="D-alanyl-D-alanine carboxypeptidase-like core" evidence="1">
    <location>
        <begin position="39"/>
        <end position="132"/>
    </location>
</feature>
<keyword evidence="3" id="KW-1185">Reference proteome</keyword>
<dbReference type="InterPro" id="IPR009045">
    <property type="entry name" value="Zn_M74/Hedgehog-like"/>
</dbReference>
<evidence type="ECO:0000313" key="2">
    <source>
        <dbReference type="EMBL" id="AQP49187.1"/>
    </source>
</evidence>
<dbReference type="InterPro" id="IPR052179">
    <property type="entry name" value="DD-CPase-like"/>
</dbReference>